<evidence type="ECO:0000313" key="1">
    <source>
        <dbReference type="EMBL" id="KAG1354209.1"/>
    </source>
</evidence>
<comment type="caution">
    <text evidence="1">The sequence shown here is derived from an EMBL/GenBank/DDBJ whole genome shotgun (WGS) entry which is preliminary data.</text>
</comment>
<name>A0A8K0IEX3_COCNU</name>
<dbReference type="PANTHER" id="PTHR33103:SF27">
    <property type="entry name" value="OS04G0594700 PROTEIN"/>
    <property type="match status" value="1"/>
</dbReference>
<dbReference type="OrthoDB" id="784426at2759"/>
<dbReference type="Pfam" id="PF05056">
    <property type="entry name" value="DUF674"/>
    <property type="match status" value="1"/>
</dbReference>
<evidence type="ECO:0000313" key="2">
    <source>
        <dbReference type="Proteomes" id="UP000797356"/>
    </source>
</evidence>
<sequence>MASGKKITVKLLVDKEKWRVVFAESDKDFVDILFSFLTLPLGTIIRVLGKRSSLGCLDGLYESVENLDGQHLQTEACKTMLLQPISAAALRCEHLVLNVDETNPRKCYACKLYGHCHKTTSYYSSVPKARCHCGKTMDQFGGWIKTDEFSYNQR</sequence>
<gene>
    <name evidence="1" type="ORF">COCNU_07G003210</name>
</gene>
<reference evidence="1" key="2">
    <citation type="submission" date="2019-07" db="EMBL/GenBank/DDBJ databases">
        <authorList>
            <person name="Yang Y."/>
            <person name="Bocs S."/>
            <person name="Baudouin L."/>
        </authorList>
    </citation>
    <scope>NUCLEOTIDE SEQUENCE</scope>
    <source>
        <tissue evidence="1">Spear leaf of Hainan Tall coconut</tissue>
    </source>
</reference>
<proteinExistence type="predicted"/>
<dbReference type="Proteomes" id="UP000797356">
    <property type="component" value="Chromosome 7"/>
</dbReference>
<reference evidence="1" key="1">
    <citation type="journal article" date="2017" name="Gigascience">
        <title>The genome draft of coconut (Cocos nucifera).</title>
        <authorList>
            <person name="Xiao Y."/>
            <person name="Xu P."/>
            <person name="Fan H."/>
            <person name="Baudouin L."/>
            <person name="Xia W."/>
            <person name="Bocs S."/>
            <person name="Xu J."/>
            <person name="Li Q."/>
            <person name="Guo A."/>
            <person name="Zhou L."/>
            <person name="Li J."/>
            <person name="Wu Y."/>
            <person name="Ma Z."/>
            <person name="Armero A."/>
            <person name="Issali A.E."/>
            <person name="Liu N."/>
            <person name="Peng M."/>
            <person name="Yang Y."/>
        </authorList>
    </citation>
    <scope>NUCLEOTIDE SEQUENCE</scope>
    <source>
        <tissue evidence="1">Spear leaf of Hainan Tall coconut</tissue>
    </source>
</reference>
<organism evidence="1 2">
    <name type="scientific">Cocos nucifera</name>
    <name type="common">Coconut palm</name>
    <dbReference type="NCBI Taxonomy" id="13894"/>
    <lineage>
        <taxon>Eukaryota</taxon>
        <taxon>Viridiplantae</taxon>
        <taxon>Streptophyta</taxon>
        <taxon>Embryophyta</taxon>
        <taxon>Tracheophyta</taxon>
        <taxon>Spermatophyta</taxon>
        <taxon>Magnoliopsida</taxon>
        <taxon>Liliopsida</taxon>
        <taxon>Arecaceae</taxon>
        <taxon>Arecoideae</taxon>
        <taxon>Cocoseae</taxon>
        <taxon>Attaleinae</taxon>
        <taxon>Cocos</taxon>
    </lineage>
</organism>
<dbReference type="PANTHER" id="PTHR33103">
    <property type="entry name" value="OS01G0153900 PROTEIN"/>
    <property type="match status" value="1"/>
</dbReference>
<dbReference type="EMBL" id="CM017878">
    <property type="protein sequence ID" value="KAG1354209.1"/>
    <property type="molecule type" value="Genomic_DNA"/>
</dbReference>
<protein>
    <submittedName>
        <fullName evidence="1">Putative DUF674 family protein</fullName>
    </submittedName>
</protein>
<keyword evidence="2" id="KW-1185">Reference proteome</keyword>
<dbReference type="InterPro" id="IPR007750">
    <property type="entry name" value="DUF674"/>
</dbReference>
<accession>A0A8K0IEX3</accession>
<dbReference type="AlphaFoldDB" id="A0A8K0IEX3"/>